<evidence type="ECO:0000313" key="2">
    <source>
        <dbReference type="Proteomes" id="UP001417504"/>
    </source>
</evidence>
<keyword evidence="2" id="KW-1185">Reference proteome</keyword>
<reference evidence="1 2" key="1">
    <citation type="submission" date="2024-01" db="EMBL/GenBank/DDBJ databases">
        <title>Genome assemblies of Stephania.</title>
        <authorList>
            <person name="Yang L."/>
        </authorList>
    </citation>
    <scope>NUCLEOTIDE SEQUENCE [LARGE SCALE GENOMIC DNA]</scope>
    <source>
        <strain evidence="1">QJT</strain>
        <tissue evidence="1">Leaf</tissue>
    </source>
</reference>
<proteinExistence type="predicted"/>
<organism evidence="1 2">
    <name type="scientific">Stephania japonica</name>
    <dbReference type="NCBI Taxonomy" id="461633"/>
    <lineage>
        <taxon>Eukaryota</taxon>
        <taxon>Viridiplantae</taxon>
        <taxon>Streptophyta</taxon>
        <taxon>Embryophyta</taxon>
        <taxon>Tracheophyta</taxon>
        <taxon>Spermatophyta</taxon>
        <taxon>Magnoliopsida</taxon>
        <taxon>Ranunculales</taxon>
        <taxon>Menispermaceae</taxon>
        <taxon>Menispermoideae</taxon>
        <taxon>Cissampelideae</taxon>
        <taxon>Stephania</taxon>
    </lineage>
</organism>
<evidence type="ECO:0008006" key="3">
    <source>
        <dbReference type="Google" id="ProtNLM"/>
    </source>
</evidence>
<name>A0AAP0IKK3_9MAGN</name>
<gene>
    <name evidence="1" type="ORF">Sjap_015378</name>
</gene>
<evidence type="ECO:0000313" key="1">
    <source>
        <dbReference type="EMBL" id="KAK9116431.1"/>
    </source>
</evidence>
<accession>A0AAP0IKK3</accession>
<sequence>MEYIRSSRIPAVALTAELAAPSPSTVITPAVDTPAIVIETLTERAEPSGTLVEITEVTPATTKQRVGVSIVRSRMSEAAKMVKDFMRFNPTYFTGVGDPEIAGCWLMTHQRLHQLLKVPEADQVRISGYYLRGQAEVWWTTYTDTHSTPSTWAEFRQIFLDEYIPTEVQARERAVAVIAIGNHDSVAVYGSIQIPYDVCHGRGEYRDIPDLLFHQGSG</sequence>
<protein>
    <recommendedName>
        <fullName evidence="3">Retrotransposon gag domain-containing protein</fullName>
    </recommendedName>
</protein>
<comment type="caution">
    <text evidence="1">The sequence shown here is derived from an EMBL/GenBank/DDBJ whole genome shotgun (WGS) entry which is preliminary data.</text>
</comment>
<dbReference type="EMBL" id="JBBNAE010000006">
    <property type="protein sequence ID" value="KAK9116431.1"/>
    <property type="molecule type" value="Genomic_DNA"/>
</dbReference>
<dbReference type="Proteomes" id="UP001417504">
    <property type="component" value="Unassembled WGS sequence"/>
</dbReference>
<dbReference type="AlphaFoldDB" id="A0AAP0IKK3"/>